<reference evidence="1 2" key="1">
    <citation type="submission" date="2015-07" db="EMBL/GenBank/DDBJ databases">
        <title>The genome of Melipona quadrifasciata.</title>
        <authorList>
            <person name="Pan H."/>
            <person name="Kapheim K."/>
        </authorList>
    </citation>
    <scope>NUCLEOTIDE SEQUENCE [LARGE SCALE GENOMIC DNA]</scope>
    <source>
        <strain evidence="1">0111107301</strain>
        <tissue evidence="1">Whole body</tissue>
    </source>
</reference>
<accession>A0A0N1ITM5</accession>
<gene>
    <name evidence="1" type="ORF">WN51_12686</name>
</gene>
<keyword evidence="2" id="KW-1185">Reference proteome</keyword>
<proteinExistence type="predicted"/>
<evidence type="ECO:0000313" key="1">
    <source>
        <dbReference type="EMBL" id="KOX75002.1"/>
    </source>
</evidence>
<name>A0A0N1ITM5_9HYME</name>
<sequence>MAEPFSERFVTAKNRFDGLKCFYNPSCNLIPQDLSFNSSSGLWDCKQPSVASAAQGYAYGRVESNTLKTAHRRRLNTSDPCVVDERARGYFPIGRRVDERRHYANDGTWRLTDRVACLSSTMHACAGIPGQDYLNRNVRPEERFPDTDRKRKLYVAHAFQSNPTDHALIFQEPFTLHSRQLKTPLHVPLLQTMRGGIVPTRCRAQAPIGNSCAGAFSKQEGRNRLATQLTPRSVPSAN</sequence>
<evidence type="ECO:0000313" key="2">
    <source>
        <dbReference type="Proteomes" id="UP000053105"/>
    </source>
</evidence>
<protein>
    <submittedName>
        <fullName evidence="1">Uncharacterized protein</fullName>
    </submittedName>
</protein>
<organism evidence="1 2">
    <name type="scientific">Melipona quadrifasciata</name>
    <dbReference type="NCBI Taxonomy" id="166423"/>
    <lineage>
        <taxon>Eukaryota</taxon>
        <taxon>Metazoa</taxon>
        <taxon>Ecdysozoa</taxon>
        <taxon>Arthropoda</taxon>
        <taxon>Hexapoda</taxon>
        <taxon>Insecta</taxon>
        <taxon>Pterygota</taxon>
        <taxon>Neoptera</taxon>
        <taxon>Endopterygota</taxon>
        <taxon>Hymenoptera</taxon>
        <taxon>Apocrita</taxon>
        <taxon>Aculeata</taxon>
        <taxon>Apoidea</taxon>
        <taxon>Anthophila</taxon>
        <taxon>Apidae</taxon>
        <taxon>Melipona</taxon>
    </lineage>
</organism>
<dbReference type="EMBL" id="KQ435775">
    <property type="protein sequence ID" value="KOX75002.1"/>
    <property type="molecule type" value="Genomic_DNA"/>
</dbReference>
<dbReference type="AlphaFoldDB" id="A0A0N1ITM5"/>
<dbReference type="Proteomes" id="UP000053105">
    <property type="component" value="Unassembled WGS sequence"/>
</dbReference>